<sequence>MAANEDNVYLHRLESGLYDDTIDQLADLPLGTALALSTYQEDFLRTFVVARSNAKGNFYPGSSTEISTLSEINEKDKEELDHTNKWTTHASGDTTITLDLINVTSDVVPKSNTSLDWSPAKKAKVVKRSLAREAYNNDQAGPSHTSISDPNLAPSMSTALAVPEASPDSTTTRVGVSADYVGFIAILSISTDSAQVYQLNAHSTHPDKSDEPIEPCFIELAEDQSVAGPFNSAASTAMATFSLGKRSRE</sequence>
<proteinExistence type="predicted"/>
<evidence type="ECO:0000313" key="1">
    <source>
        <dbReference type="EMBL" id="KAH7905383.1"/>
    </source>
</evidence>
<gene>
    <name evidence="1" type="ORF">BJ138DRAFT_1106029</name>
</gene>
<protein>
    <submittedName>
        <fullName evidence="1">Uncharacterized protein</fullName>
    </submittedName>
</protein>
<organism evidence="1 2">
    <name type="scientific">Hygrophoropsis aurantiaca</name>
    <dbReference type="NCBI Taxonomy" id="72124"/>
    <lineage>
        <taxon>Eukaryota</taxon>
        <taxon>Fungi</taxon>
        <taxon>Dikarya</taxon>
        <taxon>Basidiomycota</taxon>
        <taxon>Agaricomycotina</taxon>
        <taxon>Agaricomycetes</taxon>
        <taxon>Agaricomycetidae</taxon>
        <taxon>Boletales</taxon>
        <taxon>Coniophorineae</taxon>
        <taxon>Hygrophoropsidaceae</taxon>
        <taxon>Hygrophoropsis</taxon>
    </lineage>
</organism>
<dbReference type="Proteomes" id="UP000790377">
    <property type="component" value="Unassembled WGS sequence"/>
</dbReference>
<evidence type="ECO:0000313" key="2">
    <source>
        <dbReference type="Proteomes" id="UP000790377"/>
    </source>
</evidence>
<reference evidence="1" key="1">
    <citation type="journal article" date="2021" name="New Phytol.">
        <title>Evolutionary innovations through gain and loss of genes in the ectomycorrhizal Boletales.</title>
        <authorList>
            <person name="Wu G."/>
            <person name="Miyauchi S."/>
            <person name="Morin E."/>
            <person name="Kuo A."/>
            <person name="Drula E."/>
            <person name="Varga T."/>
            <person name="Kohler A."/>
            <person name="Feng B."/>
            <person name="Cao Y."/>
            <person name="Lipzen A."/>
            <person name="Daum C."/>
            <person name="Hundley H."/>
            <person name="Pangilinan J."/>
            <person name="Johnson J."/>
            <person name="Barry K."/>
            <person name="LaButti K."/>
            <person name="Ng V."/>
            <person name="Ahrendt S."/>
            <person name="Min B."/>
            <person name="Choi I.G."/>
            <person name="Park H."/>
            <person name="Plett J.M."/>
            <person name="Magnuson J."/>
            <person name="Spatafora J.W."/>
            <person name="Nagy L.G."/>
            <person name="Henrissat B."/>
            <person name="Grigoriev I.V."/>
            <person name="Yang Z.L."/>
            <person name="Xu J."/>
            <person name="Martin F.M."/>
        </authorList>
    </citation>
    <scope>NUCLEOTIDE SEQUENCE</scope>
    <source>
        <strain evidence="1">ATCC 28755</strain>
    </source>
</reference>
<name>A0ACB7ZYF8_9AGAM</name>
<dbReference type="EMBL" id="MU268204">
    <property type="protein sequence ID" value="KAH7905383.1"/>
    <property type="molecule type" value="Genomic_DNA"/>
</dbReference>
<keyword evidence="2" id="KW-1185">Reference proteome</keyword>
<comment type="caution">
    <text evidence="1">The sequence shown here is derived from an EMBL/GenBank/DDBJ whole genome shotgun (WGS) entry which is preliminary data.</text>
</comment>
<accession>A0ACB7ZYF8</accession>